<dbReference type="PANTHER" id="PTHR43303:SF4">
    <property type="entry name" value="NADPH DEHYDROGENASE C23G7.10C-RELATED"/>
    <property type="match status" value="1"/>
</dbReference>
<evidence type="ECO:0000313" key="9">
    <source>
        <dbReference type="Proteomes" id="UP000193560"/>
    </source>
</evidence>
<organism evidence="8 9">
    <name type="scientific">Absidia repens</name>
    <dbReference type="NCBI Taxonomy" id="90262"/>
    <lineage>
        <taxon>Eukaryota</taxon>
        <taxon>Fungi</taxon>
        <taxon>Fungi incertae sedis</taxon>
        <taxon>Mucoromycota</taxon>
        <taxon>Mucoromycotina</taxon>
        <taxon>Mucoromycetes</taxon>
        <taxon>Mucorales</taxon>
        <taxon>Cunninghamellaceae</taxon>
        <taxon>Absidia</taxon>
    </lineage>
</organism>
<accession>A0A1X2IAR5</accession>
<dbReference type="InterPro" id="IPR001155">
    <property type="entry name" value="OxRdtase_FMN_N"/>
</dbReference>
<keyword evidence="4" id="KW-0521">NADP</keyword>
<dbReference type="GO" id="GO:0010181">
    <property type="term" value="F:FMN binding"/>
    <property type="evidence" value="ECO:0007669"/>
    <property type="project" value="InterPro"/>
</dbReference>
<evidence type="ECO:0000256" key="2">
    <source>
        <dbReference type="ARBA" id="ARBA00022630"/>
    </source>
</evidence>
<dbReference type="STRING" id="90262.A0A1X2IAR5"/>
<sequence>MALPSAAQNKSFPAATPFDSSKKDSLLYSPITTKSVTAHNKIVVAPMCMYSADNGYINDFHLAHLGAFALKGAGSIIIEATGVEPRGRISPHDLGLWEDGQIAPLKKVVDFLKAQGSVPGIQLAHAGRKASMGSPFAGYRLVPEEEGGWSQDVVSSSDIPFDEHHAKPRALTIDEMMELKQKWVDAAIRADKAGIELMQIHSAHGYLLHNFLSGNANQRTDQYGGSLENRLRYPLEVIKAVRDVWPADKPFWVRLSSSDHKNYETFSKDDNGWDIYQAIEYSKELKKIGVDVIDCSSGGNLPAIKYPAGPLWQVPFSEIIKKEVGIATGAVGIITKGSEGESILQENKADYICVAREFLRDSGFVLTAARELGVSVKWANQFERADREREVPKSKF</sequence>
<dbReference type="InterPro" id="IPR044152">
    <property type="entry name" value="YqjM-like"/>
</dbReference>
<name>A0A1X2IAR5_9FUNG</name>
<evidence type="ECO:0000256" key="5">
    <source>
        <dbReference type="ARBA" id="ARBA00023002"/>
    </source>
</evidence>
<dbReference type="Gene3D" id="3.20.20.70">
    <property type="entry name" value="Aldolase class I"/>
    <property type="match status" value="1"/>
</dbReference>
<dbReference type="GO" id="GO:0050661">
    <property type="term" value="F:NADP binding"/>
    <property type="evidence" value="ECO:0007669"/>
    <property type="project" value="InterPro"/>
</dbReference>
<dbReference type="Pfam" id="PF00724">
    <property type="entry name" value="Oxidored_FMN"/>
    <property type="match status" value="1"/>
</dbReference>
<feature type="domain" description="NADH:flavin oxidoreductase/NADH oxidase N-terminal" evidence="7">
    <location>
        <begin position="27"/>
        <end position="371"/>
    </location>
</feature>
<dbReference type="CDD" id="cd02932">
    <property type="entry name" value="OYE_YqiM_FMN"/>
    <property type="match status" value="1"/>
</dbReference>
<keyword evidence="5" id="KW-0560">Oxidoreductase</keyword>
<keyword evidence="9" id="KW-1185">Reference proteome</keyword>
<evidence type="ECO:0000256" key="4">
    <source>
        <dbReference type="ARBA" id="ARBA00022857"/>
    </source>
</evidence>
<evidence type="ECO:0000313" key="8">
    <source>
        <dbReference type="EMBL" id="ORZ12862.1"/>
    </source>
</evidence>
<evidence type="ECO:0000256" key="3">
    <source>
        <dbReference type="ARBA" id="ARBA00022643"/>
    </source>
</evidence>
<feature type="compositionally biased region" description="Polar residues" evidence="6">
    <location>
        <begin position="1"/>
        <end position="11"/>
    </location>
</feature>
<dbReference type="Proteomes" id="UP000193560">
    <property type="component" value="Unassembled WGS sequence"/>
</dbReference>
<evidence type="ECO:0000256" key="6">
    <source>
        <dbReference type="SAM" id="MobiDB-lite"/>
    </source>
</evidence>
<keyword evidence="2" id="KW-0285">Flavoprotein</keyword>
<reference evidence="8 9" key="1">
    <citation type="submission" date="2016-07" db="EMBL/GenBank/DDBJ databases">
        <title>Pervasive Adenine N6-methylation of Active Genes in Fungi.</title>
        <authorList>
            <consortium name="DOE Joint Genome Institute"/>
            <person name="Mondo S.J."/>
            <person name="Dannebaum R.O."/>
            <person name="Kuo R.C."/>
            <person name="Labutti K."/>
            <person name="Haridas S."/>
            <person name="Kuo A."/>
            <person name="Salamov A."/>
            <person name="Ahrendt S.R."/>
            <person name="Lipzen A."/>
            <person name="Sullivan W."/>
            <person name="Andreopoulos W.B."/>
            <person name="Clum A."/>
            <person name="Lindquist E."/>
            <person name="Daum C."/>
            <person name="Ramamoorthy G.K."/>
            <person name="Gryganskyi A."/>
            <person name="Culley D."/>
            <person name="Magnuson J.K."/>
            <person name="James T.Y."/>
            <person name="O'Malley M.A."/>
            <person name="Stajich J.E."/>
            <person name="Spatafora J.W."/>
            <person name="Visel A."/>
            <person name="Grigoriev I.V."/>
        </authorList>
    </citation>
    <scope>NUCLEOTIDE SEQUENCE [LARGE SCALE GENOMIC DNA]</scope>
    <source>
        <strain evidence="8 9">NRRL 1336</strain>
    </source>
</reference>
<dbReference type="AlphaFoldDB" id="A0A1X2IAR5"/>
<comment type="caution">
    <text evidence="8">The sequence shown here is derived from an EMBL/GenBank/DDBJ whole genome shotgun (WGS) entry which is preliminary data.</text>
</comment>
<dbReference type="InterPro" id="IPR013785">
    <property type="entry name" value="Aldolase_TIM"/>
</dbReference>
<dbReference type="PANTHER" id="PTHR43303">
    <property type="entry name" value="NADPH DEHYDROGENASE C23G7.10C-RELATED"/>
    <property type="match status" value="1"/>
</dbReference>
<dbReference type="OrthoDB" id="72788at2759"/>
<comment type="cofactor">
    <cofactor evidence="1">
        <name>FMN</name>
        <dbReference type="ChEBI" id="CHEBI:58210"/>
    </cofactor>
</comment>
<evidence type="ECO:0000259" key="7">
    <source>
        <dbReference type="Pfam" id="PF00724"/>
    </source>
</evidence>
<proteinExistence type="predicted"/>
<dbReference type="GO" id="GO:0003959">
    <property type="term" value="F:NADPH dehydrogenase activity"/>
    <property type="evidence" value="ECO:0007669"/>
    <property type="project" value="InterPro"/>
</dbReference>
<evidence type="ECO:0000256" key="1">
    <source>
        <dbReference type="ARBA" id="ARBA00001917"/>
    </source>
</evidence>
<gene>
    <name evidence="8" type="ORF">BCR42DRAFT_379006</name>
</gene>
<protein>
    <recommendedName>
        <fullName evidence="7">NADH:flavin oxidoreductase/NADH oxidase N-terminal domain-containing protein</fullName>
    </recommendedName>
</protein>
<dbReference type="SUPFAM" id="SSF51395">
    <property type="entry name" value="FMN-linked oxidoreductases"/>
    <property type="match status" value="1"/>
</dbReference>
<feature type="region of interest" description="Disordered" evidence="6">
    <location>
        <begin position="1"/>
        <end position="20"/>
    </location>
</feature>
<keyword evidence="3" id="KW-0288">FMN</keyword>
<dbReference type="EMBL" id="MCGE01000018">
    <property type="protein sequence ID" value="ORZ12862.1"/>
    <property type="molecule type" value="Genomic_DNA"/>
</dbReference>